<evidence type="ECO:0000259" key="2">
    <source>
        <dbReference type="PROSITE" id="PS50006"/>
    </source>
</evidence>
<feature type="compositionally biased region" description="Low complexity" evidence="1">
    <location>
        <begin position="133"/>
        <end position="174"/>
    </location>
</feature>
<dbReference type="InterPro" id="IPR008984">
    <property type="entry name" value="SMAD_FHA_dom_sf"/>
</dbReference>
<accession>A0AA40T0P9</accession>
<feature type="domain" description="FHA" evidence="2">
    <location>
        <begin position="39"/>
        <end position="91"/>
    </location>
</feature>
<evidence type="ECO:0000256" key="1">
    <source>
        <dbReference type="SAM" id="MobiDB-lite"/>
    </source>
</evidence>
<dbReference type="SUPFAM" id="SSF49879">
    <property type="entry name" value="SMAD/FHA domain"/>
    <property type="match status" value="1"/>
</dbReference>
<dbReference type="EMBL" id="VJXY01000032">
    <property type="protein sequence ID" value="MBD6618829.1"/>
    <property type="molecule type" value="Genomic_DNA"/>
</dbReference>
<gene>
    <name evidence="3" type="ORF">FNW02_24135</name>
</gene>
<proteinExistence type="predicted"/>
<dbReference type="InterPro" id="IPR000253">
    <property type="entry name" value="FHA_dom"/>
</dbReference>
<comment type="caution">
    <text evidence="3">The sequence shown here is derived from an EMBL/GenBank/DDBJ whole genome shotgun (WGS) entry which is preliminary data.</text>
</comment>
<reference evidence="3" key="1">
    <citation type="submission" date="2019-07" db="EMBL/GenBank/DDBJ databases">
        <title>Toxilogical consequences of a new and cryptic species of cyanobacteria (Komarekiella delphini-convector) recovered from the epidermis of a bottlenose dolphin and 1500 ft. in the air.</title>
        <authorList>
            <person name="Brown A.O."/>
            <person name="Dvorak P."/>
            <person name="Villanueva C.D."/>
            <person name="Foss A.J."/>
            <person name="Garvey A.D."/>
            <person name="Gibson Q.A."/>
            <person name="Johansen J.R."/>
            <person name="Casamatta D.A."/>
        </authorList>
    </citation>
    <scope>NUCLEOTIDE SEQUENCE</scope>
    <source>
        <strain evidence="3">SJRDD-AB1</strain>
    </source>
</reference>
<feature type="region of interest" description="Disordered" evidence="1">
    <location>
        <begin position="133"/>
        <end position="177"/>
    </location>
</feature>
<dbReference type="Proteomes" id="UP001165986">
    <property type="component" value="Unassembled WGS sequence"/>
</dbReference>
<evidence type="ECO:0000313" key="4">
    <source>
        <dbReference type="Proteomes" id="UP001165986"/>
    </source>
</evidence>
<keyword evidence="4" id="KW-1185">Reference proteome</keyword>
<dbReference type="AlphaFoldDB" id="A0AA40T0P9"/>
<dbReference type="PROSITE" id="PS50006">
    <property type="entry name" value="FHA_DOMAIN"/>
    <property type="match status" value="1"/>
</dbReference>
<protein>
    <submittedName>
        <fullName evidence="3">FHA domain-containing protein</fullName>
    </submittedName>
</protein>
<dbReference type="Pfam" id="PF00498">
    <property type="entry name" value="FHA"/>
    <property type="match status" value="1"/>
</dbReference>
<dbReference type="RefSeq" id="WP_191760031.1">
    <property type="nucleotide sequence ID" value="NZ_VJXY01000032.1"/>
</dbReference>
<organism evidence="3 4">
    <name type="scientific">Komarekiella delphini-convector SJRDD-AB1</name>
    <dbReference type="NCBI Taxonomy" id="2593771"/>
    <lineage>
        <taxon>Bacteria</taxon>
        <taxon>Bacillati</taxon>
        <taxon>Cyanobacteriota</taxon>
        <taxon>Cyanophyceae</taxon>
        <taxon>Nostocales</taxon>
        <taxon>Nostocaceae</taxon>
        <taxon>Komarekiella</taxon>
        <taxon>Komarekiella delphini-convector</taxon>
    </lineage>
</organism>
<name>A0AA40T0P9_9NOST</name>
<evidence type="ECO:0000313" key="3">
    <source>
        <dbReference type="EMBL" id="MBD6618829.1"/>
    </source>
</evidence>
<dbReference type="Gene3D" id="2.60.200.20">
    <property type="match status" value="1"/>
</dbReference>
<sequence length="397" mass="44991">MNVSTLQWAITFQWNDVSTGNLKTQQISKQQVSKHNHAIIIGRDNVVCDIVINDSSVSKEHVKIYCDEQVRRFIIKNLRDTNIPKLDDEDLAIGKELPLKLNSKIVLGTQKIEIIDIQIYELESTNYSGLKFSNPNSSSVNPNPNSNPVNSSKNSSSVNPNPNSSPVNPDSTSNKPKHWWQEPTIQVAIIGAIVTLVGSILTLNANKMSQETEKIKQDVQLKADKLKQQEEFKIEKQKLYNQKFSDHRQKVREIKETMRQKKEFYNQLTLKTNDSCPNTVRVAISFTALDDVSETRGWINVEPGGLDRTPGGATIYAGVFLHAKTSVNNEEIIWKPTKTGRIERFVSTSEFNYIQEPFLDANIEEKPVKFYEVKLDRKITKKAFNCNAGTLQLVDAE</sequence>
<dbReference type="CDD" id="cd00060">
    <property type="entry name" value="FHA"/>
    <property type="match status" value="1"/>
</dbReference>